<protein>
    <submittedName>
        <fullName evidence="1">Uncharacterized protein</fullName>
    </submittedName>
</protein>
<reference evidence="2" key="1">
    <citation type="submission" date="2016-06" db="EMBL/GenBank/DDBJ databases">
        <authorList>
            <person name="Varghese N."/>
        </authorList>
    </citation>
    <scope>NUCLEOTIDE SEQUENCE [LARGE SCALE GENOMIC DNA]</scope>
    <source>
        <strain evidence="2">DSM 45344</strain>
    </source>
</reference>
<dbReference type="AlphaFoldDB" id="A0A1C3N5X7"/>
<sequence>MTDSPWQEDGAFTASFKAGKGYEEPWLVVRGNTATALRDRIVEAFGLEGDFTLIEAIHNANQLFHALTNVGRELGGRVIRGSSAQEKAATAGNDPWIAAQAAATEEQPPADPNKKLLDEIEAATTVDQLKRFWVTNNPLNEVVEAAWRAKGKSLQEGGN</sequence>
<proteinExistence type="predicted"/>
<gene>
    <name evidence="1" type="ORF">GA0070620_3477</name>
</gene>
<name>A0A1C3N5X7_9ACTN</name>
<dbReference type="Proteomes" id="UP000199393">
    <property type="component" value="Chromosome I"/>
</dbReference>
<dbReference type="EMBL" id="LT598496">
    <property type="protein sequence ID" value="SBV27946.1"/>
    <property type="molecule type" value="Genomic_DNA"/>
</dbReference>
<accession>A0A1C3N5X7</accession>
<evidence type="ECO:0000313" key="2">
    <source>
        <dbReference type="Proteomes" id="UP000199393"/>
    </source>
</evidence>
<keyword evidence="2" id="KW-1185">Reference proteome</keyword>
<dbReference type="RefSeq" id="WP_091592170.1">
    <property type="nucleotide sequence ID" value="NZ_JBHRWG010000004.1"/>
</dbReference>
<organism evidence="1 2">
    <name type="scientific">Micromonospora krabiensis</name>
    <dbReference type="NCBI Taxonomy" id="307121"/>
    <lineage>
        <taxon>Bacteria</taxon>
        <taxon>Bacillati</taxon>
        <taxon>Actinomycetota</taxon>
        <taxon>Actinomycetes</taxon>
        <taxon>Micromonosporales</taxon>
        <taxon>Micromonosporaceae</taxon>
        <taxon>Micromonospora</taxon>
    </lineage>
</organism>
<dbReference type="STRING" id="307121.GA0070620_3477"/>
<evidence type="ECO:0000313" key="1">
    <source>
        <dbReference type="EMBL" id="SBV27946.1"/>
    </source>
</evidence>